<feature type="region of interest" description="Disordered" evidence="8">
    <location>
        <begin position="261"/>
        <end position="280"/>
    </location>
</feature>
<dbReference type="Proteomes" id="UP000515146">
    <property type="component" value="Unplaced"/>
</dbReference>
<dbReference type="Gene3D" id="1.20.5.170">
    <property type="match status" value="1"/>
</dbReference>
<keyword evidence="7" id="KW-0175">Coiled coil</keyword>
<evidence type="ECO:0000256" key="3">
    <source>
        <dbReference type="ARBA" id="ARBA00023125"/>
    </source>
</evidence>
<evidence type="ECO:0000259" key="9">
    <source>
        <dbReference type="PROSITE" id="PS50217"/>
    </source>
</evidence>
<feature type="region of interest" description="Disordered" evidence="8">
    <location>
        <begin position="170"/>
        <end position="219"/>
    </location>
</feature>
<name>A0A6P6Y7X7_DERPT</name>
<keyword evidence="10" id="KW-1185">Reference proteome</keyword>
<keyword evidence="1" id="KW-0832">Ubl conjugation</keyword>
<keyword evidence="2" id="KW-0805">Transcription regulation</keyword>
<feature type="region of interest" description="Disordered" evidence="8">
    <location>
        <begin position="394"/>
        <end position="416"/>
    </location>
</feature>
<gene>
    <name evidence="11" type="primary">LOC113795544</name>
</gene>
<feature type="compositionally biased region" description="Acidic residues" evidence="8">
    <location>
        <begin position="187"/>
        <end position="206"/>
    </location>
</feature>
<evidence type="ECO:0000256" key="4">
    <source>
        <dbReference type="ARBA" id="ARBA00023163"/>
    </source>
</evidence>
<dbReference type="InterPro" id="IPR046347">
    <property type="entry name" value="bZIP_sf"/>
</dbReference>
<organism evidence="10 11">
    <name type="scientific">Dermatophagoides pteronyssinus</name>
    <name type="common">European house dust mite</name>
    <dbReference type="NCBI Taxonomy" id="6956"/>
    <lineage>
        <taxon>Eukaryota</taxon>
        <taxon>Metazoa</taxon>
        <taxon>Ecdysozoa</taxon>
        <taxon>Arthropoda</taxon>
        <taxon>Chelicerata</taxon>
        <taxon>Arachnida</taxon>
        <taxon>Acari</taxon>
        <taxon>Acariformes</taxon>
        <taxon>Sarcoptiformes</taxon>
        <taxon>Astigmata</taxon>
        <taxon>Psoroptidia</taxon>
        <taxon>Analgoidea</taxon>
        <taxon>Pyroglyphidae</taxon>
        <taxon>Dermatophagoidinae</taxon>
        <taxon>Dermatophagoides</taxon>
    </lineage>
</organism>
<dbReference type="SUPFAM" id="SSF57959">
    <property type="entry name" value="Leucine zipper domain"/>
    <property type="match status" value="1"/>
</dbReference>
<dbReference type="CDD" id="cd14691">
    <property type="entry name" value="bZIP_XBP1"/>
    <property type="match status" value="1"/>
</dbReference>
<accession>A0A6P6Y7X7</accession>
<evidence type="ECO:0000256" key="7">
    <source>
        <dbReference type="SAM" id="Coils"/>
    </source>
</evidence>
<proteinExistence type="predicted"/>
<sequence length="509" mass="57840">MTATILPKQVDKVILSSNFGCKSSSNPMKMIIGNDSLMVVNNGVGSEKRSPYLSNNNSITQQQNDGDGSTITEQIKPKRKRQRLDHLTQEQKVMRRKLKNRMAAQSARDRKKKKMMDLEKENNCLAKERMELMKRNRYLEQKLKLYMEENDNLRQKLGIEPIKLEPECDDTMDLYDPYDKSNSHDVFEDDDDDDDDYDDDGSDEDGYQSSTDNYSSTSTANAFESAELINVPLPKVQVLAEKDGKMANVQQQLLVETIDKSTEKSNHQQKQRSTKNPQTKTCSLQQLTNFLMVLLTTISLNSNNNNNNRSCSVMEPIINLRKLSAGNGSRIEPMFIGTGETMPIEFINETISTQTCSATDLANVYNHDNDLIVIDHDYAINPMGRKNDDINFKHNQLSPTPPSDSSDIGYESMSSPEPTCIDSNVQQLITQQQQPLSLFCMDDETDDLLNLDSLNIGQDDNDNVLFPLTTKNDNYPDEIDFIDEDNLQPSINDMITFDSQLHDLFPELF</sequence>
<reference evidence="11" key="1">
    <citation type="submission" date="2025-08" db="UniProtKB">
        <authorList>
            <consortium name="RefSeq"/>
        </authorList>
    </citation>
    <scope>IDENTIFICATION</scope>
    <source>
        <strain evidence="11">Airmid</strain>
    </source>
</reference>
<feature type="region of interest" description="Disordered" evidence="8">
    <location>
        <begin position="48"/>
        <end position="70"/>
    </location>
</feature>
<evidence type="ECO:0000313" key="11">
    <source>
        <dbReference type="RefSeq" id="XP_027201533.1"/>
    </source>
</evidence>
<dbReference type="GO" id="GO:0005634">
    <property type="term" value="C:nucleus"/>
    <property type="evidence" value="ECO:0007669"/>
    <property type="project" value="TreeGrafter"/>
</dbReference>
<dbReference type="SMART" id="SM00338">
    <property type="entry name" value="BRLZ"/>
    <property type="match status" value="1"/>
</dbReference>
<evidence type="ECO:0000256" key="2">
    <source>
        <dbReference type="ARBA" id="ARBA00023015"/>
    </source>
</evidence>
<evidence type="ECO:0000256" key="8">
    <source>
        <dbReference type="SAM" id="MobiDB-lite"/>
    </source>
</evidence>
<dbReference type="GO" id="GO:0000981">
    <property type="term" value="F:DNA-binding transcription factor activity, RNA polymerase II-specific"/>
    <property type="evidence" value="ECO:0007669"/>
    <property type="project" value="TreeGrafter"/>
</dbReference>
<feature type="coiled-coil region" evidence="7">
    <location>
        <begin position="101"/>
        <end position="156"/>
    </location>
</feature>
<keyword evidence="4" id="KW-0804">Transcription</keyword>
<dbReference type="OrthoDB" id="20960at2759"/>
<dbReference type="Pfam" id="PF07716">
    <property type="entry name" value="bZIP_2"/>
    <property type="match status" value="1"/>
</dbReference>
<evidence type="ECO:0000313" key="10">
    <source>
        <dbReference type="Proteomes" id="UP000515146"/>
    </source>
</evidence>
<dbReference type="RefSeq" id="XP_027201533.1">
    <property type="nucleotide sequence ID" value="XM_027345732.1"/>
</dbReference>
<feature type="compositionally biased region" description="Basic and acidic residues" evidence="8">
    <location>
        <begin position="177"/>
        <end position="186"/>
    </location>
</feature>
<dbReference type="PANTHER" id="PTHR46542">
    <property type="entry name" value="X-BOX BINDING PROTEIN 1"/>
    <property type="match status" value="1"/>
</dbReference>
<dbReference type="InterPro" id="IPR004827">
    <property type="entry name" value="bZIP"/>
</dbReference>
<dbReference type="PANTHER" id="PTHR46542:SF1">
    <property type="entry name" value="X-BOX BINDING PROTEIN 1"/>
    <property type="match status" value="1"/>
</dbReference>
<feature type="domain" description="BZIP" evidence="9">
    <location>
        <begin position="90"/>
        <end position="153"/>
    </location>
</feature>
<evidence type="ECO:0000256" key="5">
    <source>
        <dbReference type="ARBA" id="ARBA00023242"/>
    </source>
</evidence>
<keyword evidence="3" id="KW-0238">DNA-binding</keyword>
<dbReference type="KEGG" id="dpte:113795544"/>
<dbReference type="InterPro" id="IPR052470">
    <property type="entry name" value="ER_Stress-Reg_TF"/>
</dbReference>
<dbReference type="InParanoid" id="A0A6P6Y7X7"/>
<dbReference type="PROSITE" id="PS50217">
    <property type="entry name" value="BZIP"/>
    <property type="match status" value="1"/>
</dbReference>
<feature type="compositionally biased region" description="Polar residues" evidence="8">
    <location>
        <begin position="52"/>
        <end position="70"/>
    </location>
</feature>
<dbReference type="GO" id="GO:0000977">
    <property type="term" value="F:RNA polymerase II transcription regulatory region sequence-specific DNA binding"/>
    <property type="evidence" value="ECO:0007669"/>
    <property type="project" value="TreeGrafter"/>
</dbReference>
<evidence type="ECO:0000256" key="1">
    <source>
        <dbReference type="ARBA" id="ARBA00022843"/>
    </source>
</evidence>
<feature type="compositionally biased region" description="Polar residues" evidence="8">
    <location>
        <begin position="208"/>
        <end position="219"/>
    </location>
</feature>
<keyword evidence="5" id="KW-0539">Nucleus</keyword>
<evidence type="ECO:0000256" key="6">
    <source>
        <dbReference type="ARBA" id="ARBA00040165"/>
    </source>
</evidence>
<dbReference type="AlphaFoldDB" id="A0A6P6Y7X7"/>
<protein>
    <recommendedName>
        <fullName evidence="6">X-box-binding protein 1</fullName>
    </recommendedName>
</protein>